<keyword evidence="2" id="KW-0813">Transport</keyword>
<dbReference type="PANTHER" id="PTHR43166:SF35">
    <property type="entry name" value="L-CYSTINE IMPORT ATP-BINDING PROTEIN TCYN"/>
    <property type="match status" value="1"/>
</dbReference>
<dbReference type="Pfam" id="PF00005">
    <property type="entry name" value="ABC_tran"/>
    <property type="match status" value="1"/>
</dbReference>
<dbReference type="Proteomes" id="UP000702964">
    <property type="component" value="Unassembled WGS sequence"/>
</dbReference>
<gene>
    <name evidence="4" type="ORF">G195_001693</name>
</gene>
<dbReference type="GO" id="GO:0005524">
    <property type="term" value="F:ATP binding"/>
    <property type="evidence" value="ECO:0007669"/>
    <property type="project" value="InterPro"/>
</dbReference>
<evidence type="ECO:0000313" key="5">
    <source>
        <dbReference type="Proteomes" id="UP000702964"/>
    </source>
</evidence>
<dbReference type="InterPro" id="IPR003439">
    <property type="entry name" value="ABC_transporter-like_ATP-bd"/>
</dbReference>
<proteinExistence type="predicted"/>
<evidence type="ECO:0000256" key="2">
    <source>
        <dbReference type="ARBA" id="ARBA00022448"/>
    </source>
</evidence>
<dbReference type="Gene3D" id="3.40.50.300">
    <property type="entry name" value="P-loop containing nucleotide triphosphate hydrolases"/>
    <property type="match status" value="1"/>
</dbReference>
<reference evidence="4" key="2">
    <citation type="submission" date="2020-02" db="EMBL/GenBank/DDBJ databases">
        <authorList>
            <person name="Studholme D.J."/>
        </authorList>
    </citation>
    <scope>NUCLEOTIDE SEQUENCE</scope>
    <source>
        <strain evidence="4">00238/432</strain>
    </source>
</reference>
<feature type="domain" description="ABC transporter" evidence="3">
    <location>
        <begin position="1"/>
        <end position="156"/>
    </location>
</feature>
<dbReference type="EMBL" id="AOFI03000010">
    <property type="protein sequence ID" value="KAF4324972.1"/>
    <property type="molecule type" value="Genomic_DNA"/>
</dbReference>
<dbReference type="InterPro" id="IPR036102">
    <property type="entry name" value="OsmC/Ohrsf"/>
</dbReference>
<accession>A0A8J4STB5</accession>
<organism evidence="4 5">
    <name type="scientific">Phytophthora kernoviae 00238/432</name>
    <dbReference type="NCBI Taxonomy" id="1284355"/>
    <lineage>
        <taxon>Eukaryota</taxon>
        <taxon>Sar</taxon>
        <taxon>Stramenopiles</taxon>
        <taxon>Oomycota</taxon>
        <taxon>Peronosporomycetes</taxon>
        <taxon>Peronosporales</taxon>
        <taxon>Peronosporaceae</taxon>
        <taxon>Phytophthora</taxon>
    </lineage>
</organism>
<reference evidence="4" key="1">
    <citation type="journal article" date="2015" name="Genom Data">
        <title>Draft genome sequences of Phytophthora kernoviae and Phytophthora ramorum lineage EU2 from Scotland.</title>
        <authorList>
            <person name="Sambles C."/>
            <person name="Schlenzig A."/>
            <person name="O'Neill P."/>
            <person name="Grant M."/>
            <person name="Studholme D.J."/>
        </authorList>
    </citation>
    <scope>NUCLEOTIDE SEQUENCE</scope>
    <source>
        <strain evidence="4">00238/432</strain>
    </source>
</reference>
<name>A0A8J4STB5_9STRA</name>
<evidence type="ECO:0000313" key="4">
    <source>
        <dbReference type="EMBL" id="KAF4324972.1"/>
    </source>
</evidence>
<dbReference type="GO" id="GO:0016887">
    <property type="term" value="F:ATP hydrolysis activity"/>
    <property type="evidence" value="ECO:0007669"/>
    <property type="project" value="InterPro"/>
</dbReference>
<dbReference type="Pfam" id="PF02566">
    <property type="entry name" value="OsmC"/>
    <property type="match status" value="1"/>
</dbReference>
<dbReference type="InterPro" id="IPR017871">
    <property type="entry name" value="ABC_transporter-like_CS"/>
</dbReference>
<evidence type="ECO:0000259" key="3">
    <source>
        <dbReference type="PROSITE" id="PS50893"/>
    </source>
</evidence>
<dbReference type="InterPro" id="IPR050086">
    <property type="entry name" value="MetN_ABC_transporter-like"/>
</dbReference>
<evidence type="ECO:0000256" key="1">
    <source>
        <dbReference type="ARBA" id="ARBA00004202"/>
    </source>
</evidence>
<comment type="caution">
    <text evidence="4">The sequence shown here is derived from an EMBL/GenBank/DDBJ whole genome shotgun (WGS) entry which is preliminary data.</text>
</comment>
<dbReference type="Gene3D" id="3.30.300.20">
    <property type="match status" value="1"/>
</dbReference>
<dbReference type="PROSITE" id="PS00211">
    <property type="entry name" value="ABC_TRANSPORTER_1"/>
    <property type="match status" value="1"/>
</dbReference>
<dbReference type="InterPro" id="IPR003718">
    <property type="entry name" value="OsmC/Ohr_fam"/>
</dbReference>
<dbReference type="AlphaFoldDB" id="A0A8J4STB5"/>
<comment type="subcellular location">
    <subcellularLocation>
        <location evidence="1">Cell membrane</location>
        <topology evidence="1">Peripheral membrane protein</topology>
    </subcellularLocation>
</comment>
<dbReference type="InterPro" id="IPR027417">
    <property type="entry name" value="P-loop_NTPase"/>
</dbReference>
<dbReference type="SUPFAM" id="SSF52540">
    <property type="entry name" value="P-loop containing nucleoside triphosphate hydrolases"/>
    <property type="match status" value="1"/>
</dbReference>
<dbReference type="SUPFAM" id="SSF82784">
    <property type="entry name" value="OsmC-like"/>
    <property type="match status" value="1"/>
</dbReference>
<dbReference type="PANTHER" id="PTHR43166">
    <property type="entry name" value="AMINO ACID IMPORT ATP-BINDING PROTEIN"/>
    <property type="match status" value="1"/>
</dbReference>
<sequence>MVFQQFNLYPHKTVLGNVMEGLLTVKKIKRDEAAERGRILLDRVGLSDKQDAYPSRLSGGQQQRVAIARALAMEPEVMLFDEPTSALDPELVGEVLSVMKELAQEGMTMLVVTHELNKGATPMELLLAGLGGCMGIDITMILDAFLDKITGIEIEAQGTRSEGMPKGFTAIDLIFKVDGDIPDYRIWKAIQMAEEKYCAVSASLSADIHPKLILNGVDTPRP</sequence>
<protein>
    <recommendedName>
        <fullName evidence="3">ABC transporter domain-containing protein</fullName>
    </recommendedName>
</protein>
<dbReference type="PROSITE" id="PS50893">
    <property type="entry name" value="ABC_TRANSPORTER_2"/>
    <property type="match status" value="1"/>
</dbReference>
<dbReference type="InterPro" id="IPR015946">
    <property type="entry name" value="KH_dom-like_a/b"/>
</dbReference>
<dbReference type="GO" id="GO:0005886">
    <property type="term" value="C:plasma membrane"/>
    <property type="evidence" value="ECO:0007669"/>
    <property type="project" value="UniProtKB-SubCell"/>
</dbReference>